<organism evidence="3 4">
    <name type="scientific">Hymenobacter jeongseonensis</name>
    <dbReference type="NCBI Taxonomy" id="2791027"/>
    <lineage>
        <taxon>Bacteria</taxon>
        <taxon>Pseudomonadati</taxon>
        <taxon>Bacteroidota</taxon>
        <taxon>Cytophagia</taxon>
        <taxon>Cytophagales</taxon>
        <taxon>Hymenobacteraceae</taxon>
        <taxon>Hymenobacter</taxon>
    </lineage>
</organism>
<dbReference type="EMBL" id="JADQDQ010000017">
    <property type="protein sequence ID" value="MBF9239736.1"/>
    <property type="molecule type" value="Genomic_DNA"/>
</dbReference>
<accession>A0ABS0IN07</accession>
<comment type="caution">
    <text evidence="3">The sequence shown here is derived from an EMBL/GenBank/DDBJ whole genome shotgun (WGS) entry which is preliminary data.</text>
</comment>
<feature type="transmembrane region" description="Helical" evidence="2">
    <location>
        <begin position="15"/>
        <end position="32"/>
    </location>
</feature>
<evidence type="ECO:0000256" key="1">
    <source>
        <dbReference type="SAM" id="MobiDB-lite"/>
    </source>
</evidence>
<reference evidence="3 4" key="1">
    <citation type="submission" date="2020-11" db="EMBL/GenBank/DDBJ databases">
        <authorList>
            <person name="Kim M.K."/>
        </authorList>
    </citation>
    <scope>NUCLEOTIDE SEQUENCE [LARGE SCALE GENOMIC DNA]</scope>
    <source>
        <strain evidence="3 4">BT683</strain>
    </source>
</reference>
<dbReference type="Proteomes" id="UP000597617">
    <property type="component" value="Unassembled WGS sequence"/>
</dbReference>
<keyword evidence="2" id="KW-0812">Transmembrane</keyword>
<keyword evidence="2" id="KW-1133">Transmembrane helix</keyword>
<proteinExistence type="predicted"/>
<evidence type="ECO:0000313" key="3">
    <source>
        <dbReference type="EMBL" id="MBF9239736.1"/>
    </source>
</evidence>
<keyword evidence="4" id="KW-1185">Reference proteome</keyword>
<evidence type="ECO:0000313" key="4">
    <source>
        <dbReference type="Proteomes" id="UP000597617"/>
    </source>
</evidence>
<name>A0ABS0IN07_9BACT</name>
<feature type="region of interest" description="Disordered" evidence="1">
    <location>
        <begin position="63"/>
        <end position="84"/>
    </location>
</feature>
<gene>
    <name evidence="3" type="ORF">I2I05_20250</name>
</gene>
<dbReference type="RefSeq" id="WP_196284087.1">
    <property type="nucleotide sequence ID" value="NZ_JADQDQ010000017.1"/>
</dbReference>
<keyword evidence="2" id="KW-0472">Membrane</keyword>
<protein>
    <submittedName>
        <fullName evidence="3">Uncharacterized protein</fullName>
    </submittedName>
</protein>
<sequence length="84" mass="9077">MLLGFAHGFSQHEKGLFFLSQLAIAPFVIFHLRSLIISFSKLGLVDAGVADLLQKRITRAVEAEPAPTEPAPVPTEKLALPVTP</sequence>
<evidence type="ECO:0000256" key="2">
    <source>
        <dbReference type="SAM" id="Phobius"/>
    </source>
</evidence>